<organism evidence="1">
    <name type="scientific">hydrothermal vent metagenome</name>
    <dbReference type="NCBI Taxonomy" id="652676"/>
    <lineage>
        <taxon>unclassified sequences</taxon>
        <taxon>metagenomes</taxon>
        <taxon>ecological metagenomes</taxon>
    </lineage>
</organism>
<dbReference type="AlphaFoldDB" id="A0A3B0W2J0"/>
<protein>
    <submittedName>
        <fullName evidence="1">Uncharacterized protein</fullName>
    </submittedName>
</protein>
<reference evidence="1" key="1">
    <citation type="submission" date="2018-06" db="EMBL/GenBank/DDBJ databases">
        <authorList>
            <person name="Zhirakovskaya E."/>
        </authorList>
    </citation>
    <scope>NUCLEOTIDE SEQUENCE</scope>
</reference>
<feature type="non-terminal residue" evidence="1">
    <location>
        <position position="31"/>
    </location>
</feature>
<proteinExistence type="predicted"/>
<accession>A0A3B0W2J0</accession>
<evidence type="ECO:0000313" key="1">
    <source>
        <dbReference type="EMBL" id="VAW43519.1"/>
    </source>
</evidence>
<name>A0A3B0W2J0_9ZZZZ</name>
<sequence length="31" mass="3432">MTTLTLQNLTKEYEPGITAVTNLNLTIHDGE</sequence>
<gene>
    <name evidence="1" type="ORF">MNBD_CHLOROFLEXI01-1694</name>
</gene>
<dbReference type="EMBL" id="UOEU01001101">
    <property type="protein sequence ID" value="VAW43519.1"/>
    <property type="molecule type" value="Genomic_DNA"/>
</dbReference>